<dbReference type="Pfam" id="PF02653">
    <property type="entry name" value="BPD_transp_2"/>
    <property type="match status" value="1"/>
</dbReference>
<sequence>MDELLLILHSTFRMSTPIALAAIGGIFAHRAGVLNVALEGMMLIGAFVGVMASFLTGSVIIAIIAAILSAIILGYIFSFFGITMKGNVIITGLAINTIVLGLTAYILQIFFGQRGVFSNPKIVGLKPLDIPILRDIPIIGDILNHHTPMVYISLISLFVAHFTLYHTKLGLYIRTVGEKEEAAHSVGLPVNRLKYTAVLIGAVLCGLGGINIALENVTMFVENMTTGRGFIALAAIFSGQGTPIGTFVFSFLFGFADALQIRLQDIDIPGAYIQMIPFLFIVVVLTIVGIFTVRGKTSRGFKNE</sequence>
<evidence type="ECO:0000256" key="4">
    <source>
        <dbReference type="ARBA" id="ARBA00022989"/>
    </source>
</evidence>
<dbReference type="OrthoDB" id="9792579at2"/>
<keyword evidence="2" id="KW-1003">Cell membrane</keyword>
<proteinExistence type="predicted"/>
<dbReference type="AlphaFoldDB" id="A0A0M2T271"/>
<dbReference type="EMBL" id="LAYY01000005">
    <property type="protein sequence ID" value="KKK38915.1"/>
    <property type="molecule type" value="Genomic_DNA"/>
</dbReference>
<keyword evidence="3 6" id="KW-0812">Transmembrane</keyword>
<evidence type="ECO:0000256" key="5">
    <source>
        <dbReference type="ARBA" id="ARBA00023136"/>
    </source>
</evidence>
<gene>
    <name evidence="7" type="ORF">WQ57_06080</name>
</gene>
<evidence type="ECO:0000256" key="1">
    <source>
        <dbReference type="ARBA" id="ARBA00004651"/>
    </source>
</evidence>
<feature type="transmembrane region" description="Helical" evidence="6">
    <location>
        <begin position="59"/>
        <end position="82"/>
    </location>
</feature>
<dbReference type="InterPro" id="IPR001851">
    <property type="entry name" value="ABC_transp_permease"/>
</dbReference>
<accession>A0A0M2T271</accession>
<evidence type="ECO:0000256" key="6">
    <source>
        <dbReference type="SAM" id="Phobius"/>
    </source>
</evidence>
<comment type="subcellular location">
    <subcellularLocation>
        <location evidence="1">Cell membrane</location>
        <topology evidence="1">Multi-pass membrane protein</topology>
    </subcellularLocation>
</comment>
<evidence type="ECO:0008006" key="9">
    <source>
        <dbReference type="Google" id="ProtNLM"/>
    </source>
</evidence>
<feature type="transmembrane region" description="Helical" evidence="6">
    <location>
        <begin position="272"/>
        <end position="293"/>
    </location>
</feature>
<dbReference type="GO" id="GO:0022857">
    <property type="term" value="F:transmembrane transporter activity"/>
    <property type="evidence" value="ECO:0007669"/>
    <property type="project" value="InterPro"/>
</dbReference>
<keyword evidence="8" id="KW-1185">Reference proteome</keyword>
<dbReference type="PATRIC" id="fig|1408103.3.peg.1370"/>
<feature type="transmembrane region" description="Helical" evidence="6">
    <location>
        <begin position="31"/>
        <end position="52"/>
    </location>
</feature>
<protein>
    <recommendedName>
        <fullName evidence="9">Sugar ABC transporter permease</fullName>
    </recommendedName>
</protein>
<dbReference type="CDD" id="cd06580">
    <property type="entry name" value="TM_PBP1_transp_TpRbsC_like"/>
    <property type="match status" value="1"/>
</dbReference>
<evidence type="ECO:0000256" key="2">
    <source>
        <dbReference type="ARBA" id="ARBA00022475"/>
    </source>
</evidence>
<dbReference type="PANTHER" id="PTHR43370:SF1">
    <property type="entry name" value="GUANOSINE ABC TRANSPORTER PERMEASE PROTEIN NUPQ"/>
    <property type="match status" value="1"/>
</dbReference>
<evidence type="ECO:0000313" key="7">
    <source>
        <dbReference type="EMBL" id="KKK38915.1"/>
    </source>
</evidence>
<keyword evidence="4 6" id="KW-1133">Transmembrane helix</keyword>
<evidence type="ECO:0000313" key="8">
    <source>
        <dbReference type="Proteomes" id="UP000034166"/>
    </source>
</evidence>
<feature type="transmembrane region" description="Helical" evidence="6">
    <location>
        <begin position="195"/>
        <end position="217"/>
    </location>
</feature>
<dbReference type="Proteomes" id="UP000034166">
    <property type="component" value="Unassembled WGS sequence"/>
</dbReference>
<comment type="caution">
    <text evidence="7">The sequence shown here is derived from an EMBL/GenBank/DDBJ whole genome shotgun (WGS) entry which is preliminary data.</text>
</comment>
<dbReference type="RefSeq" id="WP_046522849.1">
    <property type="nucleotide sequence ID" value="NZ_LAYY01000005.1"/>
</dbReference>
<organism evidence="7 8">
    <name type="scientific">Mesobacillus campisalis</name>
    <dbReference type="NCBI Taxonomy" id="1408103"/>
    <lineage>
        <taxon>Bacteria</taxon>
        <taxon>Bacillati</taxon>
        <taxon>Bacillota</taxon>
        <taxon>Bacilli</taxon>
        <taxon>Bacillales</taxon>
        <taxon>Bacillaceae</taxon>
        <taxon>Mesobacillus</taxon>
    </lineage>
</organism>
<feature type="transmembrane region" description="Helical" evidence="6">
    <location>
        <begin position="229"/>
        <end position="252"/>
    </location>
</feature>
<name>A0A0M2T271_9BACI</name>
<feature type="transmembrane region" description="Helical" evidence="6">
    <location>
        <begin position="88"/>
        <end position="111"/>
    </location>
</feature>
<dbReference type="GO" id="GO:0005886">
    <property type="term" value="C:plasma membrane"/>
    <property type="evidence" value="ECO:0007669"/>
    <property type="project" value="UniProtKB-SubCell"/>
</dbReference>
<keyword evidence="5 6" id="KW-0472">Membrane</keyword>
<evidence type="ECO:0000256" key="3">
    <source>
        <dbReference type="ARBA" id="ARBA00022692"/>
    </source>
</evidence>
<reference evidence="7 8" key="1">
    <citation type="submission" date="2015-04" db="EMBL/GenBank/DDBJ databases">
        <title>Taxonomic description and genome sequence of Bacillus campisalis sp. nov., a novel member of the genus Bacillus isolated from solar saltern.</title>
        <authorList>
            <person name="Mathan Kumar R."/>
            <person name="Kaur G."/>
            <person name="Kumar A."/>
            <person name="Singh N.K."/>
            <person name="Kaur N."/>
            <person name="Kumar N."/>
            <person name="Mayilraj S."/>
        </authorList>
    </citation>
    <scope>NUCLEOTIDE SEQUENCE [LARGE SCALE GENOMIC DNA]</scope>
    <source>
        <strain evidence="7 8">SA2-6</strain>
    </source>
</reference>
<dbReference type="PANTHER" id="PTHR43370">
    <property type="entry name" value="SUGAR ABC TRANSPORTER INTEGRAL MEMBRANE PROTEIN-RELATED"/>
    <property type="match status" value="1"/>
</dbReference>